<dbReference type="PROSITE" id="PS00138">
    <property type="entry name" value="SUBTILASE_SER"/>
    <property type="match status" value="1"/>
</dbReference>
<feature type="domain" description="Peptidase S8/S53" evidence="8">
    <location>
        <begin position="195"/>
        <end position="485"/>
    </location>
</feature>
<gene>
    <name evidence="9" type="ORF">C7S18_05220</name>
</gene>
<evidence type="ECO:0000256" key="7">
    <source>
        <dbReference type="SAM" id="MobiDB-lite"/>
    </source>
</evidence>
<accession>A0A2P1PP70</accession>
<reference evidence="9 10" key="2">
    <citation type="submission" date="2018-03" db="EMBL/GenBank/DDBJ databases">
        <authorList>
            <person name="Keele B.F."/>
        </authorList>
    </citation>
    <scope>NUCLEOTIDE SEQUENCE [LARGE SCALE GENOMIC DNA]</scope>
    <source>
        <strain evidence="9 10">D13</strain>
    </source>
</reference>
<dbReference type="Pfam" id="PF00082">
    <property type="entry name" value="Peptidase_S8"/>
    <property type="match status" value="1"/>
</dbReference>
<dbReference type="AlphaFoldDB" id="A0A2P1PP70"/>
<dbReference type="PANTHER" id="PTHR43399:SF4">
    <property type="entry name" value="CELL WALL-ASSOCIATED PROTEASE"/>
    <property type="match status" value="1"/>
</dbReference>
<keyword evidence="4 6" id="KW-0720">Serine protease</keyword>
<feature type="active site" description="Charge relay system" evidence="5 6">
    <location>
        <position position="204"/>
    </location>
</feature>
<dbReference type="OrthoDB" id="9790784at2"/>
<dbReference type="EMBL" id="CP027860">
    <property type="protein sequence ID" value="AVP96639.1"/>
    <property type="molecule type" value="Genomic_DNA"/>
</dbReference>
<evidence type="ECO:0000256" key="6">
    <source>
        <dbReference type="PROSITE-ProRule" id="PRU01240"/>
    </source>
</evidence>
<keyword evidence="3 6" id="KW-0378">Hydrolase</keyword>
<feature type="compositionally biased region" description="Polar residues" evidence="7">
    <location>
        <begin position="395"/>
        <end position="412"/>
    </location>
</feature>
<organism evidence="9 10">
    <name type="scientific">Ahniella affigens</name>
    <dbReference type="NCBI Taxonomy" id="2021234"/>
    <lineage>
        <taxon>Bacteria</taxon>
        <taxon>Pseudomonadati</taxon>
        <taxon>Pseudomonadota</taxon>
        <taxon>Gammaproteobacteria</taxon>
        <taxon>Lysobacterales</taxon>
        <taxon>Rhodanobacteraceae</taxon>
        <taxon>Ahniella</taxon>
    </lineage>
</organism>
<evidence type="ECO:0000256" key="4">
    <source>
        <dbReference type="ARBA" id="ARBA00022825"/>
    </source>
</evidence>
<feature type="active site" description="Charge relay system" evidence="5 6">
    <location>
        <position position="257"/>
    </location>
</feature>
<name>A0A2P1PP70_9GAMM</name>
<proteinExistence type="inferred from homology"/>
<feature type="region of interest" description="Disordered" evidence="7">
    <location>
        <begin position="395"/>
        <end position="422"/>
    </location>
</feature>
<dbReference type="Gene3D" id="3.40.50.200">
    <property type="entry name" value="Peptidase S8/S53 domain"/>
    <property type="match status" value="1"/>
</dbReference>
<dbReference type="SUPFAM" id="SSF52743">
    <property type="entry name" value="Subtilisin-like"/>
    <property type="match status" value="1"/>
</dbReference>
<dbReference type="Proteomes" id="UP000241074">
    <property type="component" value="Chromosome"/>
</dbReference>
<dbReference type="PROSITE" id="PS51892">
    <property type="entry name" value="SUBTILASE"/>
    <property type="match status" value="1"/>
</dbReference>
<reference evidence="9 10" key="1">
    <citation type="submission" date="2018-03" db="EMBL/GenBank/DDBJ databases">
        <title>Ahniella affigens gen. nov., sp. nov., a gammaproteobacterium isolated from sandy soil near a stream.</title>
        <authorList>
            <person name="Ko Y."/>
            <person name="Kim J.-H."/>
        </authorList>
    </citation>
    <scope>NUCLEOTIDE SEQUENCE [LARGE SCALE GENOMIC DNA]</scope>
    <source>
        <strain evidence="9 10">D13</strain>
    </source>
</reference>
<dbReference type="InterPro" id="IPR000209">
    <property type="entry name" value="Peptidase_S8/S53_dom"/>
</dbReference>
<evidence type="ECO:0000256" key="1">
    <source>
        <dbReference type="ARBA" id="ARBA00011073"/>
    </source>
</evidence>
<dbReference type="GO" id="GO:0006508">
    <property type="term" value="P:proteolysis"/>
    <property type="evidence" value="ECO:0007669"/>
    <property type="project" value="UniProtKB-KW"/>
</dbReference>
<dbReference type="PRINTS" id="PR00723">
    <property type="entry name" value="SUBTILISIN"/>
</dbReference>
<evidence type="ECO:0000313" key="9">
    <source>
        <dbReference type="EMBL" id="AVP96639.1"/>
    </source>
</evidence>
<dbReference type="KEGG" id="xba:C7S18_05220"/>
<keyword evidence="10" id="KW-1185">Reference proteome</keyword>
<evidence type="ECO:0000256" key="2">
    <source>
        <dbReference type="ARBA" id="ARBA00022670"/>
    </source>
</evidence>
<dbReference type="GO" id="GO:0004252">
    <property type="term" value="F:serine-type endopeptidase activity"/>
    <property type="evidence" value="ECO:0007669"/>
    <property type="project" value="UniProtKB-UniRule"/>
</dbReference>
<protein>
    <recommendedName>
        <fullName evidence="8">Peptidase S8/S53 domain-containing protein</fullName>
    </recommendedName>
</protein>
<evidence type="ECO:0000259" key="8">
    <source>
        <dbReference type="Pfam" id="PF00082"/>
    </source>
</evidence>
<dbReference type="InterPro" id="IPR051048">
    <property type="entry name" value="Peptidase_S8/S53_subtilisin"/>
</dbReference>
<keyword evidence="2 6" id="KW-0645">Protease</keyword>
<dbReference type="PANTHER" id="PTHR43399">
    <property type="entry name" value="SUBTILISIN-RELATED"/>
    <property type="match status" value="1"/>
</dbReference>
<evidence type="ECO:0000313" key="10">
    <source>
        <dbReference type="Proteomes" id="UP000241074"/>
    </source>
</evidence>
<dbReference type="InterPro" id="IPR023828">
    <property type="entry name" value="Peptidase_S8_Ser-AS"/>
</dbReference>
<evidence type="ECO:0000256" key="5">
    <source>
        <dbReference type="PIRSR" id="PIRSR615500-1"/>
    </source>
</evidence>
<feature type="active site" description="Charge relay system" evidence="5 6">
    <location>
        <position position="440"/>
    </location>
</feature>
<comment type="similarity">
    <text evidence="1 6">Belongs to the peptidase S8 family.</text>
</comment>
<evidence type="ECO:0000256" key="3">
    <source>
        <dbReference type="ARBA" id="ARBA00022801"/>
    </source>
</evidence>
<sequence length="522" mass="54246">MELNHMNLVESSRALRRVAALTWLILFAIAPLSLVRAAPTSEWADKVDADLRQLAKSDRQAVVPVLISIHTPNVPVPRPPVELAQRQAFVAALKAASAAAQAPVLKGLEARGLKPTSYWVGQAIAVELPSAELEWLASQSSVKHVHRDRHLTVEADISERNPTLAKDSVCSNAGAPTWGVDRVQAPAVWAQGFTGQGVVVAGADTGYQWNHPALIGKYRGWNGATADHHYNWWDAIRSGSNTTCGVASPQPCDDNSHGTHTMGTMVGDAGGGNAIGVAPGAKWIACRNMNSGNGTMSSYNSCFQFFLEPTRLDGSAGNTALAPNVINNSWGCPTDEGCNTANFVQMETVINTLQAAGILVVGSAGNSGSACSTIDTPLAIFSATFTVGNSNIGDSMEASSSRGPVTVDSSNRMKPEISAPGSSICSSVPGNGYGLKNGTSMAGPHIAGVAALLMSANPSLRGNPEAVKQAIIGTAAPILGISQNCGGLATTDVPNNVGGYGRVDAFAAFQLVAGSMYRDGFE</sequence>
<dbReference type="InterPro" id="IPR015500">
    <property type="entry name" value="Peptidase_S8_subtilisin-rel"/>
</dbReference>
<dbReference type="InterPro" id="IPR036852">
    <property type="entry name" value="Peptidase_S8/S53_dom_sf"/>
</dbReference>